<name>A0AA88A680_FICCA</name>
<dbReference type="Proteomes" id="UP001187192">
    <property type="component" value="Unassembled WGS sequence"/>
</dbReference>
<reference evidence="2" key="1">
    <citation type="submission" date="2023-07" db="EMBL/GenBank/DDBJ databases">
        <title>draft genome sequence of fig (Ficus carica).</title>
        <authorList>
            <person name="Takahashi T."/>
            <person name="Nishimura K."/>
        </authorList>
    </citation>
    <scope>NUCLEOTIDE SEQUENCE</scope>
</reference>
<proteinExistence type="predicted"/>
<organism evidence="2 3">
    <name type="scientific">Ficus carica</name>
    <name type="common">Common fig</name>
    <dbReference type="NCBI Taxonomy" id="3494"/>
    <lineage>
        <taxon>Eukaryota</taxon>
        <taxon>Viridiplantae</taxon>
        <taxon>Streptophyta</taxon>
        <taxon>Embryophyta</taxon>
        <taxon>Tracheophyta</taxon>
        <taxon>Spermatophyta</taxon>
        <taxon>Magnoliopsida</taxon>
        <taxon>eudicotyledons</taxon>
        <taxon>Gunneridae</taxon>
        <taxon>Pentapetalae</taxon>
        <taxon>rosids</taxon>
        <taxon>fabids</taxon>
        <taxon>Rosales</taxon>
        <taxon>Moraceae</taxon>
        <taxon>Ficeae</taxon>
        <taxon>Ficus</taxon>
    </lineage>
</organism>
<evidence type="ECO:0000313" key="2">
    <source>
        <dbReference type="EMBL" id="GMN39883.1"/>
    </source>
</evidence>
<feature type="region of interest" description="Disordered" evidence="1">
    <location>
        <begin position="72"/>
        <end position="93"/>
    </location>
</feature>
<keyword evidence="3" id="KW-1185">Reference proteome</keyword>
<accession>A0AA88A680</accession>
<gene>
    <name evidence="2" type="ORF">TIFTF001_009116</name>
</gene>
<comment type="caution">
    <text evidence="2">The sequence shown here is derived from an EMBL/GenBank/DDBJ whole genome shotgun (WGS) entry which is preliminary data.</text>
</comment>
<feature type="compositionally biased region" description="Gly residues" evidence="1">
    <location>
        <begin position="72"/>
        <end position="85"/>
    </location>
</feature>
<evidence type="ECO:0000256" key="1">
    <source>
        <dbReference type="SAM" id="MobiDB-lite"/>
    </source>
</evidence>
<dbReference type="EMBL" id="BTGU01000010">
    <property type="protein sequence ID" value="GMN39883.1"/>
    <property type="molecule type" value="Genomic_DNA"/>
</dbReference>
<evidence type="ECO:0000313" key="3">
    <source>
        <dbReference type="Proteomes" id="UP001187192"/>
    </source>
</evidence>
<dbReference type="AlphaFoldDB" id="A0AA88A680"/>
<dbReference type="Gramene" id="FCD_00020867-RA">
    <property type="protein sequence ID" value="FCD_00020867-RA:cds"/>
    <property type="gene ID" value="FCD_00020867"/>
</dbReference>
<sequence length="93" mass="10392">MTSAPKFFNMFELNMLMSSRVDLPREPVQEQEEAENRMKQNRETKQHTLAKTSNFFVFTCELGREKGELLTGGGGGVRGEAGGHLRGALEFSP</sequence>
<feature type="region of interest" description="Disordered" evidence="1">
    <location>
        <begin position="25"/>
        <end position="46"/>
    </location>
</feature>
<protein>
    <submittedName>
        <fullName evidence="2">Uncharacterized protein</fullName>
    </submittedName>
</protein>